<dbReference type="SUPFAM" id="SSF51905">
    <property type="entry name" value="FAD/NAD(P)-binding domain"/>
    <property type="match status" value="1"/>
</dbReference>
<name>A0ABW4F697_9PSEU</name>
<protein>
    <submittedName>
        <fullName evidence="1">FAD/NAD(P)-binding protein</fullName>
    </submittedName>
</protein>
<dbReference type="Gene3D" id="3.50.50.60">
    <property type="entry name" value="FAD/NAD(P)-binding domain"/>
    <property type="match status" value="1"/>
</dbReference>
<dbReference type="EMBL" id="JBHUCO010000058">
    <property type="protein sequence ID" value="MFD1523178.1"/>
    <property type="molecule type" value="Genomic_DNA"/>
</dbReference>
<dbReference type="InterPro" id="IPR036188">
    <property type="entry name" value="FAD/NAD-bd_sf"/>
</dbReference>
<proteinExistence type="predicted"/>
<gene>
    <name evidence="1" type="ORF">ACFSJD_37230</name>
</gene>
<accession>A0ABW4F697</accession>
<comment type="caution">
    <text evidence="1">The sequence shown here is derived from an EMBL/GenBank/DDBJ whole genome shotgun (WGS) entry which is preliminary data.</text>
</comment>
<evidence type="ECO:0000313" key="2">
    <source>
        <dbReference type="Proteomes" id="UP001597114"/>
    </source>
</evidence>
<reference evidence="2" key="1">
    <citation type="journal article" date="2019" name="Int. J. Syst. Evol. Microbiol.">
        <title>The Global Catalogue of Microorganisms (GCM) 10K type strain sequencing project: providing services to taxonomists for standard genome sequencing and annotation.</title>
        <authorList>
            <consortium name="The Broad Institute Genomics Platform"/>
            <consortium name="The Broad Institute Genome Sequencing Center for Infectious Disease"/>
            <person name="Wu L."/>
            <person name="Ma J."/>
        </authorList>
    </citation>
    <scope>NUCLEOTIDE SEQUENCE [LARGE SCALE GENOMIC DNA]</scope>
    <source>
        <strain evidence="2">CCM 7043</strain>
    </source>
</reference>
<organism evidence="1 2">
    <name type="scientific">Pseudonocardia yunnanensis</name>
    <dbReference type="NCBI Taxonomy" id="58107"/>
    <lineage>
        <taxon>Bacteria</taxon>
        <taxon>Bacillati</taxon>
        <taxon>Actinomycetota</taxon>
        <taxon>Actinomycetes</taxon>
        <taxon>Pseudonocardiales</taxon>
        <taxon>Pseudonocardiaceae</taxon>
        <taxon>Pseudonocardia</taxon>
    </lineage>
</organism>
<evidence type="ECO:0000313" key="1">
    <source>
        <dbReference type="EMBL" id="MFD1523178.1"/>
    </source>
</evidence>
<sequence>MADSTFETDYLVIGGGATAMAFVDTLLDETDHRIVMVDRHDHPGGHWNDAYPFVRLHQPSAYYGVGSRELGRGVKYLSGPNAGGYELASKAEILDYYDQVMRQRFLASGRVTWLPMSEYRRGLRGSHHVTSLVGESRAEVVVTKKLVDATQVRTEVPATHGPRYSVMSQVQLIPVNRLPEVRRRHPCYTVVGAGKTGMDACLWLLANGVEPERVRWIRTRDPWVLDRAHVQPFAENFEFTMQGSIDGFRAIVEATSPANLFELLESYGILMRFDPDVEPRVFRAAVLSRGELEQLRRITDVVRLGYVSTIETNRVVLDNGIVEADPDTLYIDCSAAALHQPPPGAAVFEPGVINLLPTRRVQPVFSAALTAFIESRFDDDDEKNEMCRVVPYPEVPLDWLVMWQPTLANAAQWAQRPDVRRWISRSRLNASAAAERGLDPADPRRRQLRDLFRESAAEAAARIPHLLEELDGTEHTRLHRTS</sequence>
<dbReference type="RefSeq" id="WP_344727780.1">
    <property type="nucleotide sequence ID" value="NZ_BAAAUS010000046.1"/>
</dbReference>
<dbReference type="Proteomes" id="UP001597114">
    <property type="component" value="Unassembled WGS sequence"/>
</dbReference>
<keyword evidence="2" id="KW-1185">Reference proteome</keyword>
<dbReference type="Pfam" id="PF13450">
    <property type="entry name" value="NAD_binding_8"/>
    <property type="match status" value="1"/>
</dbReference>